<comment type="caution">
    <text evidence="12">The sequence shown here is derived from an EMBL/GenBank/DDBJ whole genome shotgun (WGS) entry which is preliminary data.</text>
</comment>
<reference evidence="12" key="1">
    <citation type="submission" date="2023-12" db="EMBL/GenBank/DDBJ databases">
        <title>Genome assembly of Anisodus tanguticus.</title>
        <authorList>
            <person name="Wang Y.-J."/>
        </authorList>
    </citation>
    <scope>NUCLEOTIDE SEQUENCE</scope>
    <source>
        <strain evidence="12">KB-2021</strain>
        <tissue evidence="12">Leaf</tissue>
    </source>
</reference>
<sequence>MSTRSYIGPGLFNYEDSLTLTTKGLDLDFARVLTTNIIIDLSNNRFEGYIPSIIGDLIGLRTLNFSRNGLEVLNLSHNHLVGCIPKGKQFDTFDSSSYKENDILHGFPLSKDCGGDDGVPQATTPVELDQGRERDSKQ</sequence>
<comment type="subcellular location">
    <subcellularLocation>
        <location evidence="1">Cell membrane</location>
        <topology evidence="1">Single-pass type I membrane protein</topology>
    </subcellularLocation>
</comment>
<dbReference type="InterPro" id="IPR032675">
    <property type="entry name" value="LRR_dom_sf"/>
</dbReference>
<evidence type="ECO:0000256" key="1">
    <source>
        <dbReference type="ARBA" id="ARBA00004251"/>
    </source>
</evidence>
<keyword evidence="3" id="KW-1003">Cell membrane</keyword>
<keyword evidence="7" id="KW-1133">Transmembrane helix</keyword>
<evidence type="ECO:0000256" key="6">
    <source>
        <dbReference type="ARBA" id="ARBA00022737"/>
    </source>
</evidence>
<evidence type="ECO:0000256" key="5">
    <source>
        <dbReference type="ARBA" id="ARBA00022692"/>
    </source>
</evidence>
<dbReference type="GO" id="GO:0005886">
    <property type="term" value="C:plasma membrane"/>
    <property type="evidence" value="ECO:0007669"/>
    <property type="project" value="UniProtKB-SubCell"/>
</dbReference>
<evidence type="ECO:0000256" key="4">
    <source>
        <dbReference type="ARBA" id="ARBA00022614"/>
    </source>
</evidence>
<proteinExistence type="inferred from homology"/>
<comment type="similarity">
    <text evidence="2">Belongs to the RLP family.</text>
</comment>
<accession>A0AAE1T3E2</accession>
<dbReference type="EMBL" id="JAVYJV010000001">
    <property type="protein sequence ID" value="KAK4380297.1"/>
    <property type="molecule type" value="Genomic_DNA"/>
</dbReference>
<evidence type="ECO:0000256" key="9">
    <source>
        <dbReference type="ARBA" id="ARBA00023170"/>
    </source>
</evidence>
<evidence type="ECO:0000256" key="8">
    <source>
        <dbReference type="ARBA" id="ARBA00023136"/>
    </source>
</evidence>
<name>A0AAE1T3E2_9SOLA</name>
<evidence type="ECO:0000256" key="7">
    <source>
        <dbReference type="ARBA" id="ARBA00022989"/>
    </source>
</evidence>
<dbReference type="InterPro" id="IPR001611">
    <property type="entry name" value="Leu-rich_rpt"/>
</dbReference>
<organism evidence="12 13">
    <name type="scientific">Anisodus tanguticus</name>
    <dbReference type="NCBI Taxonomy" id="243964"/>
    <lineage>
        <taxon>Eukaryota</taxon>
        <taxon>Viridiplantae</taxon>
        <taxon>Streptophyta</taxon>
        <taxon>Embryophyta</taxon>
        <taxon>Tracheophyta</taxon>
        <taxon>Spermatophyta</taxon>
        <taxon>Magnoliopsida</taxon>
        <taxon>eudicotyledons</taxon>
        <taxon>Gunneridae</taxon>
        <taxon>Pentapetalae</taxon>
        <taxon>asterids</taxon>
        <taxon>lamiids</taxon>
        <taxon>Solanales</taxon>
        <taxon>Solanaceae</taxon>
        <taxon>Solanoideae</taxon>
        <taxon>Hyoscyameae</taxon>
        <taxon>Anisodus</taxon>
    </lineage>
</organism>
<dbReference type="SUPFAM" id="SSF52058">
    <property type="entry name" value="L domain-like"/>
    <property type="match status" value="1"/>
</dbReference>
<dbReference type="Gene3D" id="3.80.10.10">
    <property type="entry name" value="Ribonuclease Inhibitor"/>
    <property type="match status" value="1"/>
</dbReference>
<dbReference type="Proteomes" id="UP001291623">
    <property type="component" value="Unassembled WGS sequence"/>
</dbReference>
<keyword evidence="10" id="KW-0325">Glycoprotein</keyword>
<evidence type="ECO:0000256" key="11">
    <source>
        <dbReference type="SAM" id="MobiDB-lite"/>
    </source>
</evidence>
<evidence type="ECO:0000256" key="2">
    <source>
        <dbReference type="ARBA" id="ARBA00009592"/>
    </source>
</evidence>
<keyword evidence="5" id="KW-0812">Transmembrane</keyword>
<dbReference type="AlphaFoldDB" id="A0AAE1T3E2"/>
<evidence type="ECO:0000256" key="10">
    <source>
        <dbReference type="ARBA" id="ARBA00023180"/>
    </source>
</evidence>
<feature type="compositionally biased region" description="Basic and acidic residues" evidence="11">
    <location>
        <begin position="129"/>
        <end position="138"/>
    </location>
</feature>
<dbReference type="Pfam" id="PF00560">
    <property type="entry name" value="LRR_1"/>
    <property type="match status" value="2"/>
</dbReference>
<dbReference type="PANTHER" id="PTHR27004">
    <property type="entry name" value="RECEPTOR-LIKE PROTEIN 12 ISOFORM X1"/>
    <property type="match status" value="1"/>
</dbReference>
<keyword evidence="6" id="KW-0677">Repeat</keyword>
<keyword evidence="9" id="KW-0675">Receptor</keyword>
<evidence type="ECO:0000313" key="13">
    <source>
        <dbReference type="Proteomes" id="UP001291623"/>
    </source>
</evidence>
<evidence type="ECO:0000313" key="12">
    <source>
        <dbReference type="EMBL" id="KAK4380297.1"/>
    </source>
</evidence>
<keyword evidence="4" id="KW-0433">Leucine-rich repeat</keyword>
<dbReference type="PANTHER" id="PTHR27004:SF398">
    <property type="entry name" value="LEUCINE-RICH REPEAT-CONTAINING N-TERMINAL PLANT-TYPE DOMAIN-CONTAINING PROTEIN"/>
    <property type="match status" value="1"/>
</dbReference>
<keyword evidence="8" id="KW-0472">Membrane</keyword>
<keyword evidence="13" id="KW-1185">Reference proteome</keyword>
<gene>
    <name evidence="12" type="ORF">RND71_002159</name>
</gene>
<evidence type="ECO:0000256" key="3">
    <source>
        <dbReference type="ARBA" id="ARBA00022475"/>
    </source>
</evidence>
<feature type="region of interest" description="Disordered" evidence="11">
    <location>
        <begin position="109"/>
        <end position="138"/>
    </location>
</feature>
<protein>
    <submittedName>
        <fullName evidence="12">Uncharacterized protein</fullName>
    </submittedName>
</protein>